<keyword evidence="2" id="KW-0805">Transcription regulation</keyword>
<evidence type="ECO:0000313" key="7">
    <source>
        <dbReference type="EMBL" id="MBF8150744.1"/>
    </source>
</evidence>
<dbReference type="InterPro" id="IPR013324">
    <property type="entry name" value="RNA_pol_sigma_r3/r4-like"/>
</dbReference>
<reference evidence="7 8" key="1">
    <citation type="submission" date="2020-11" db="EMBL/GenBank/DDBJ databases">
        <title>Winogradskyella marina sp. nov., isolated from marine sediment.</title>
        <authorList>
            <person name="Bo J."/>
            <person name="Wang S."/>
            <person name="Song X."/>
            <person name="Du Z."/>
        </authorList>
    </citation>
    <scope>NUCLEOTIDE SEQUENCE [LARGE SCALE GENOMIC DNA]</scope>
    <source>
        <strain evidence="7 8">F6397</strain>
    </source>
</reference>
<evidence type="ECO:0000256" key="3">
    <source>
        <dbReference type="ARBA" id="ARBA00023082"/>
    </source>
</evidence>
<dbReference type="Proteomes" id="UP000611215">
    <property type="component" value="Unassembled WGS sequence"/>
</dbReference>
<sequence>MFPKQEKYSLSIKAYKNVFDSLYTSLCVFASSYVGNIDVAKDLVQDVFIKVWEDKIDFKSELAVKSYLYTAVKNRALDFLKSKRFKATDHMSVVELDHLNKESFYLKEVVIEEAATVIEEAIKTLPNRCAQIMRLSIKELTNIEIAKQLEISVNTVKAQKKIAYKRLRPLLKEHFVLIAFVFSSSN</sequence>
<dbReference type="PANTHER" id="PTHR43133">
    <property type="entry name" value="RNA POLYMERASE ECF-TYPE SIGMA FACTO"/>
    <property type="match status" value="1"/>
</dbReference>
<dbReference type="NCBIfam" id="TIGR02937">
    <property type="entry name" value="sigma70-ECF"/>
    <property type="match status" value="1"/>
</dbReference>
<dbReference type="InterPro" id="IPR014327">
    <property type="entry name" value="RNA_pol_sigma70_bacteroid"/>
</dbReference>
<evidence type="ECO:0000313" key="8">
    <source>
        <dbReference type="Proteomes" id="UP000611215"/>
    </source>
</evidence>
<dbReference type="InterPro" id="IPR039425">
    <property type="entry name" value="RNA_pol_sigma-70-like"/>
</dbReference>
<dbReference type="EMBL" id="JADOET010000011">
    <property type="protein sequence ID" value="MBF8150744.1"/>
    <property type="molecule type" value="Genomic_DNA"/>
</dbReference>
<dbReference type="SUPFAM" id="SSF88659">
    <property type="entry name" value="Sigma3 and sigma4 domains of RNA polymerase sigma factors"/>
    <property type="match status" value="1"/>
</dbReference>
<dbReference type="SUPFAM" id="SSF88946">
    <property type="entry name" value="Sigma2 domain of RNA polymerase sigma factors"/>
    <property type="match status" value="1"/>
</dbReference>
<name>A0ABS0EK13_9FLAO</name>
<dbReference type="InterPro" id="IPR036388">
    <property type="entry name" value="WH-like_DNA-bd_sf"/>
</dbReference>
<dbReference type="Pfam" id="PF08281">
    <property type="entry name" value="Sigma70_r4_2"/>
    <property type="match status" value="1"/>
</dbReference>
<keyword evidence="3" id="KW-0731">Sigma factor</keyword>
<keyword evidence="8" id="KW-1185">Reference proteome</keyword>
<protein>
    <submittedName>
        <fullName evidence="7">RNA polymerase sigma-70 factor</fullName>
    </submittedName>
</protein>
<dbReference type="NCBIfam" id="TIGR02985">
    <property type="entry name" value="Sig70_bacteroi1"/>
    <property type="match status" value="1"/>
</dbReference>
<evidence type="ECO:0000256" key="1">
    <source>
        <dbReference type="ARBA" id="ARBA00010641"/>
    </source>
</evidence>
<keyword evidence="4" id="KW-0804">Transcription</keyword>
<evidence type="ECO:0000256" key="2">
    <source>
        <dbReference type="ARBA" id="ARBA00023015"/>
    </source>
</evidence>
<feature type="domain" description="RNA polymerase sigma-70 region 2" evidence="5">
    <location>
        <begin position="21"/>
        <end position="84"/>
    </location>
</feature>
<dbReference type="InterPro" id="IPR013325">
    <property type="entry name" value="RNA_pol_sigma_r2"/>
</dbReference>
<comment type="caution">
    <text evidence="7">The sequence shown here is derived from an EMBL/GenBank/DDBJ whole genome shotgun (WGS) entry which is preliminary data.</text>
</comment>
<gene>
    <name evidence="7" type="ORF">ITJ86_12605</name>
</gene>
<feature type="domain" description="RNA polymerase sigma factor 70 region 4 type 2" evidence="6">
    <location>
        <begin position="118"/>
        <end position="167"/>
    </location>
</feature>
<dbReference type="InterPro" id="IPR014284">
    <property type="entry name" value="RNA_pol_sigma-70_dom"/>
</dbReference>
<dbReference type="Gene3D" id="1.10.1740.10">
    <property type="match status" value="1"/>
</dbReference>
<dbReference type="RefSeq" id="WP_195872003.1">
    <property type="nucleotide sequence ID" value="NZ_JADOET010000011.1"/>
</dbReference>
<accession>A0ABS0EK13</accession>
<dbReference type="InterPro" id="IPR007627">
    <property type="entry name" value="RNA_pol_sigma70_r2"/>
</dbReference>
<comment type="similarity">
    <text evidence="1">Belongs to the sigma-70 factor family. ECF subfamily.</text>
</comment>
<evidence type="ECO:0000259" key="6">
    <source>
        <dbReference type="Pfam" id="PF08281"/>
    </source>
</evidence>
<dbReference type="InterPro" id="IPR013249">
    <property type="entry name" value="RNA_pol_sigma70_r4_t2"/>
</dbReference>
<dbReference type="Gene3D" id="1.10.10.10">
    <property type="entry name" value="Winged helix-like DNA-binding domain superfamily/Winged helix DNA-binding domain"/>
    <property type="match status" value="1"/>
</dbReference>
<proteinExistence type="inferred from homology"/>
<evidence type="ECO:0000256" key="4">
    <source>
        <dbReference type="ARBA" id="ARBA00023163"/>
    </source>
</evidence>
<dbReference type="PANTHER" id="PTHR43133:SF46">
    <property type="entry name" value="RNA POLYMERASE SIGMA-70 FACTOR ECF SUBFAMILY"/>
    <property type="match status" value="1"/>
</dbReference>
<dbReference type="Pfam" id="PF04542">
    <property type="entry name" value="Sigma70_r2"/>
    <property type="match status" value="1"/>
</dbReference>
<organism evidence="7 8">
    <name type="scientific">Winogradskyella marina</name>
    <dbReference type="NCBI Taxonomy" id="2785530"/>
    <lineage>
        <taxon>Bacteria</taxon>
        <taxon>Pseudomonadati</taxon>
        <taxon>Bacteroidota</taxon>
        <taxon>Flavobacteriia</taxon>
        <taxon>Flavobacteriales</taxon>
        <taxon>Flavobacteriaceae</taxon>
        <taxon>Winogradskyella</taxon>
    </lineage>
</organism>
<evidence type="ECO:0000259" key="5">
    <source>
        <dbReference type="Pfam" id="PF04542"/>
    </source>
</evidence>